<proteinExistence type="predicted"/>
<evidence type="ECO:0000313" key="3">
    <source>
        <dbReference type="Proteomes" id="UP000438429"/>
    </source>
</evidence>
<organism evidence="2 3">
    <name type="scientific">Scophthalmus maximus</name>
    <name type="common">Turbot</name>
    <name type="synonym">Psetta maxima</name>
    <dbReference type="NCBI Taxonomy" id="52904"/>
    <lineage>
        <taxon>Eukaryota</taxon>
        <taxon>Metazoa</taxon>
        <taxon>Chordata</taxon>
        <taxon>Craniata</taxon>
        <taxon>Vertebrata</taxon>
        <taxon>Euteleostomi</taxon>
        <taxon>Actinopterygii</taxon>
        <taxon>Neopterygii</taxon>
        <taxon>Teleostei</taxon>
        <taxon>Neoteleostei</taxon>
        <taxon>Acanthomorphata</taxon>
        <taxon>Carangaria</taxon>
        <taxon>Pleuronectiformes</taxon>
        <taxon>Pleuronectoidei</taxon>
        <taxon>Scophthalmidae</taxon>
        <taxon>Scophthalmus</taxon>
    </lineage>
</organism>
<protein>
    <submittedName>
        <fullName evidence="2">Uncharacterized protein</fullName>
    </submittedName>
</protein>
<gene>
    <name evidence="2" type="ORF">F2P81_007509</name>
</gene>
<dbReference type="AlphaFoldDB" id="A0A6A4T7U1"/>
<accession>A0A6A4T7U1</accession>
<comment type="caution">
    <text evidence="2">The sequence shown here is derived from an EMBL/GenBank/DDBJ whole genome shotgun (WGS) entry which is preliminary data.</text>
</comment>
<dbReference type="Proteomes" id="UP000438429">
    <property type="component" value="Unassembled WGS sequence"/>
</dbReference>
<evidence type="ECO:0000313" key="2">
    <source>
        <dbReference type="EMBL" id="KAF0039274.1"/>
    </source>
</evidence>
<sequence length="82" mass="8709">MFRSASAADGSRRLPSVFLPHRRTVVPPGSTLVPVKTGPWPSAPPSSTAGSIRRNSDELDSCFTVPSAPLKELLVVPTKPKT</sequence>
<name>A0A6A4T7U1_SCOMX</name>
<evidence type="ECO:0000256" key="1">
    <source>
        <dbReference type="SAM" id="MobiDB-lite"/>
    </source>
</evidence>
<reference evidence="2 3" key="1">
    <citation type="submission" date="2019-06" db="EMBL/GenBank/DDBJ databases">
        <title>Draft genomes of female and male turbot (Scophthalmus maximus).</title>
        <authorList>
            <person name="Xu H."/>
            <person name="Xu X.-W."/>
            <person name="Shao C."/>
            <person name="Chen S."/>
        </authorList>
    </citation>
    <scope>NUCLEOTIDE SEQUENCE [LARGE SCALE GENOMIC DNA]</scope>
    <source>
        <strain evidence="2">Ysfricsl-2016a</strain>
        <tissue evidence="2">Blood</tissue>
    </source>
</reference>
<feature type="region of interest" description="Disordered" evidence="1">
    <location>
        <begin position="28"/>
        <end position="54"/>
    </location>
</feature>
<dbReference type="EMBL" id="VEVO01000007">
    <property type="protein sequence ID" value="KAF0039274.1"/>
    <property type="molecule type" value="Genomic_DNA"/>
</dbReference>